<sequence>MPNLILKFNFTTHHFFLEGHQEIIETTLKFGTDIDSRDEYGRTALHISAQKGNRNITTMLLNKGANVNVRDKNGFTALHIASREGKVELATIVLEFVSDINITYRNNFTPHDFAPRRGGRHVFYPRFEIMHEASDSDETAKVLQRHIVK</sequence>
<dbReference type="PROSITE" id="PS50297">
    <property type="entry name" value="ANK_REP_REGION"/>
    <property type="match status" value="2"/>
</dbReference>
<keyword evidence="2 3" id="KW-0040">ANK repeat</keyword>
<evidence type="ECO:0000256" key="1">
    <source>
        <dbReference type="ARBA" id="ARBA00022737"/>
    </source>
</evidence>
<dbReference type="PANTHER" id="PTHR24198:SF165">
    <property type="entry name" value="ANKYRIN REPEAT-CONTAINING PROTEIN-RELATED"/>
    <property type="match status" value="1"/>
</dbReference>
<name>A0A9N9Q8M9_9CUCU</name>
<dbReference type="SMART" id="SM00248">
    <property type="entry name" value="ANK"/>
    <property type="match status" value="2"/>
</dbReference>
<dbReference type="PANTHER" id="PTHR24198">
    <property type="entry name" value="ANKYRIN REPEAT AND PROTEIN KINASE DOMAIN-CONTAINING PROTEIN"/>
    <property type="match status" value="1"/>
</dbReference>
<evidence type="ECO:0008006" key="6">
    <source>
        <dbReference type="Google" id="ProtNLM"/>
    </source>
</evidence>
<evidence type="ECO:0000256" key="3">
    <source>
        <dbReference type="PROSITE-ProRule" id="PRU00023"/>
    </source>
</evidence>
<keyword evidence="5" id="KW-1185">Reference proteome</keyword>
<organism evidence="4 5">
    <name type="scientific">Ceutorhynchus assimilis</name>
    <name type="common">cabbage seed weevil</name>
    <dbReference type="NCBI Taxonomy" id="467358"/>
    <lineage>
        <taxon>Eukaryota</taxon>
        <taxon>Metazoa</taxon>
        <taxon>Ecdysozoa</taxon>
        <taxon>Arthropoda</taxon>
        <taxon>Hexapoda</taxon>
        <taxon>Insecta</taxon>
        <taxon>Pterygota</taxon>
        <taxon>Neoptera</taxon>
        <taxon>Endopterygota</taxon>
        <taxon>Coleoptera</taxon>
        <taxon>Polyphaga</taxon>
        <taxon>Cucujiformia</taxon>
        <taxon>Curculionidae</taxon>
        <taxon>Ceutorhynchinae</taxon>
        <taxon>Ceutorhynchus</taxon>
    </lineage>
</organism>
<feature type="repeat" description="ANK" evidence="3">
    <location>
        <begin position="40"/>
        <end position="72"/>
    </location>
</feature>
<gene>
    <name evidence="4" type="ORF">CEUTPL_LOCUS927</name>
</gene>
<evidence type="ECO:0000313" key="4">
    <source>
        <dbReference type="EMBL" id="CAG9760191.1"/>
    </source>
</evidence>
<dbReference type="OrthoDB" id="10252328at2759"/>
<dbReference type="Gene3D" id="1.25.40.20">
    <property type="entry name" value="Ankyrin repeat-containing domain"/>
    <property type="match status" value="2"/>
</dbReference>
<dbReference type="AlphaFoldDB" id="A0A9N9Q8M9"/>
<evidence type="ECO:0000313" key="5">
    <source>
        <dbReference type="Proteomes" id="UP001152799"/>
    </source>
</evidence>
<dbReference type="EMBL" id="OU892277">
    <property type="protein sequence ID" value="CAG9760191.1"/>
    <property type="molecule type" value="Genomic_DNA"/>
</dbReference>
<dbReference type="InterPro" id="IPR002110">
    <property type="entry name" value="Ankyrin_rpt"/>
</dbReference>
<protein>
    <recommendedName>
        <fullName evidence="6">Ankyrin repeat protein</fullName>
    </recommendedName>
</protein>
<dbReference type="Proteomes" id="UP001152799">
    <property type="component" value="Chromosome 1"/>
</dbReference>
<keyword evidence="1" id="KW-0677">Repeat</keyword>
<dbReference type="InterPro" id="IPR036770">
    <property type="entry name" value="Ankyrin_rpt-contain_sf"/>
</dbReference>
<dbReference type="Pfam" id="PF12796">
    <property type="entry name" value="Ank_2"/>
    <property type="match status" value="1"/>
</dbReference>
<proteinExistence type="predicted"/>
<feature type="repeat" description="ANK" evidence="3">
    <location>
        <begin position="73"/>
        <end position="105"/>
    </location>
</feature>
<reference evidence="4" key="1">
    <citation type="submission" date="2022-01" db="EMBL/GenBank/DDBJ databases">
        <authorList>
            <person name="King R."/>
        </authorList>
    </citation>
    <scope>NUCLEOTIDE SEQUENCE</scope>
</reference>
<accession>A0A9N9Q8M9</accession>
<dbReference type="PROSITE" id="PS50088">
    <property type="entry name" value="ANK_REPEAT"/>
    <property type="match status" value="2"/>
</dbReference>
<dbReference type="SUPFAM" id="SSF48403">
    <property type="entry name" value="Ankyrin repeat"/>
    <property type="match status" value="1"/>
</dbReference>
<evidence type="ECO:0000256" key="2">
    <source>
        <dbReference type="ARBA" id="ARBA00023043"/>
    </source>
</evidence>